<keyword evidence="2 11" id="KW-0547">Nucleotide-binding</keyword>
<dbReference type="RefSeq" id="WP_098685591.1">
    <property type="nucleotide sequence ID" value="NZ_NVDU01000003.1"/>
</dbReference>
<evidence type="ECO:0000259" key="12">
    <source>
        <dbReference type="PROSITE" id="PS51198"/>
    </source>
</evidence>
<evidence type="ECO:0000256" key="9">
    <source>
        <dbReference type="ARBA" id="ARBA00034808"/>
    </source>
</evidence>
<dbReference type="InterPro" id="IPR000212">
    <property type="entry name" value="DNA_helicase_UvrD/REP"/>
</dbReference>
<dbReference type="AlphaFoldDB" id="A0A9X7BTI9"/>
<dbReference type="InterPro" id="IPR014017">
    <property type="entry name" value="DNA_helicase_UvrD-like_C"/>
</dbReference>
<dbReference type="PANTHER" id="PTHR11070">
    <property type="entry name" value="UVRD / RECB / PCRA DNA HELICASE FAMILY MEMBER"/>
    <property type="match status" value="1"/>
</dbReference>
<dbReference type="SUPFAM" id="SSF52540">
    <property type="entry name" value="P-loop containing nucleoside triphosphate hydrolases"/>
    <property type="match status" value="1"/>
</dbReference>
<dbReference type="PANTHER" id="PTHR11070:SF2">
    <property type="entry name" value="ATP-DEPENDENT DNA HELICASE SRS2"/>
    <property type="match status" value="1"/>
</dbReference>
<evidence type="ECO:0000313" key="14">
    <source>
        <dbReference type="EMBL" id="PFV35731.1"/>
    </source>
</evidence>
<dbReference type="FunFam" id="1.10.486.10:FF:000003">
    <property type="entry name" value="ATP-dependent DNA helicase"/>
    <property type="match status" value="1"/>
</dbReference>
<organism evidence="14 15">
    <name type="scientific">Bacillus thuringiensis</name>
    <dbReference type="NCBI Taxonomy" id="1428"/>
    <lineage>
        <taxon>Bacteria</taxon>
        <taxon>Bacillati</taxon>
        <taxon>Bacillota</taxon>
        <taxon>Bacilli</taxon>
        <taxon>Bacillales</taxon>
        <taxon>Bacillaceae</taxon>
        <taxon>Bacillus</taxon>
        <taxon>Bacillus cereus group</taxon>
    </lineage>
</organism>
<dbReference type="GO" id="GO:0005524">
    <property type="term" value="F:ATP binding"/>
    <property type="evidence" value="ECO:0007669"/>
    <property type="project" value="UniProtKB-UniRule"/>
</dbReference>
<dbReference type="EC" id="5.6.2.4" evidence="9"/>
<evidence type="ECO:0000256" key="10">
    <source>
        <dbReference type="ARBA" id="ARBA00048988"/>
    </source>
</evidence>
<evidence type="ECO:0000256" key="6">
    <source>
        <dbReference type="ARBA" id="ARBA00023125"/>
    </source>
</evidence>
<dbReference type="GO" id="GO:0016787">
    <property type="term" value="F:hydrolase activity"/>
    <property type="evidence" value="ECO:0007669"/>
    <property type="project" value="UniProtKB-UniRule"/>
</dbReference>
<reference evidence="14 15" key="1">
    <citation type="submission" date="2017-09" db="EMBL/GenBank/DDBJ databases">
        <title>Large-scale bioinformatics analysis of Bacillus genomes uncovers conserved roles of natural products in bacterial physiology.</title>
        <authorList>
            <consortium name="Agbiome Team Llc"/>
            <person name="Bleich R.M."/>
            <person name="Grubbs K.J."/>
            <person name="Santa Maria K.C."/>
            <person name="Allen S.E."/>
            <person name="Farag S."/>
            <person name="Shank E.A."/>
            <person name="Bowers A."/>
        </authorList>
    </citation>
    <scope>NUCLEOTIDE SEQUENCE [LARGE SCALE GENOMIC DNA]</scope>
    <source>
        <strain evidence="14 15">AFS060060</strain>
    </source>
</reference>
<evidence type="ECO:0000259" key="13">
    <source>
        <dbReference type="PROSITE" id="PS51217"/>
    </source>
</evidence>
<dbReference type="EMBL" id="NVDU01000003">
    <property type="protein sequence ID" value="PFV35731.1"/>
    <property type="molecule type" value="Genomic_DNA"/>
</dbReference>
<feature type="binding site" evidence="11">
    <location>
        <begin position="42"/>
        <end position="49"/>
    </location>
    <ligand>
        <name>ATP</name>
        <dbReference type="ChEBI" id="CHEBI:30616"/>
    </ligand>
</feature>
<keyword evidence="5 11" id="KW-0067">ATP-binding</keyword>
<dbReference type="CDD" id="cd18807">
    <property type="entry name" value="SF1_C_UvrD"/>
    <property type="match status" value="1"/>
</dbReference>
<dbReference type="Proteomes" id="UP000223366">
    <property type="component" value="Unassembled WGS sequence"/>
</dbReference>
<evidence type="ECO:0000313" key="15">
    <source>
        <dbReference type="Proteomes" id="UP000223366"/>
    </source>
</evidence>
<accession>A0A9X7BTI9</accession>
<evidence type="ECO:0000256" key="5">
    <source>
        <dbReference type="ARBA" id="ARBA00022840"/>
    </source>
</evidence>
<comment type="caution">
    <text evidence="14">The sequence shown here is derived from an EMBL/GenBank/DDBJ whole genome shotgun (WGS) entry which is preliminary data.</text>
</comment>
<keyword evidence="6" id="KW-0238">DNA-binding</keyword>
<sequence>MTTAVAEQTNLNAFEMANMLNELNEQQREAAKTIYGPVLILAGAGSGKTKTLTVRIANMLSQGVNPGNIFCATFTNKAAKEMQARLQKVVGEEPMKHIWMGTFHSLCVRILRKHGHLLGYDQDENSKRCKFIIYDTGDCLQVIERVYKQMNIQDTYKPGFALHYIDQAKNNLWDPEYCLYHVAETTDQQVMAQVYEKYQFHMKQMNAMDFNDLIMNTVVILRDFEEARNYWQSKFHFVMSDEYQDANYAQFQLLLLLAAPHYNLFTVGDDAQSIYGFRGSDISIILNFENQFPHAAIIKLEKNYRSVGNVVHAGNEIIKFNKHQKEKTLITDKQDGEPIRIVGSATEYQESAYIAAVIKRKVLAGECKWEDCAILYRGNAQSRIIEDFFRNQFIPYTILGGTSFYDREEIKDIVAYLRVIANRKDDTAMLRIINKPTRGIGKTTQDKVEEYANEHNVSIHRALKNAGDIPTMNKRSAGKVRDFFDLLDHFEKKAESGLLLTTYVKYILEQSGLWRHYEADKKAEEKVDNLKEFLILIDKYQTENPEKTLEDFLQEISLVTDTGKKNEIDSVKLMTMHASKGLEFPIVFLVGWNEGVFPSWRSQNEKDLEEERRLAYVGITRAEKELHITFAEQRSQQDGKTRIHKPSRFLEEIPQEIVESHMLTL</sequence>
<dbReference type="GO" id="GO:0043138">
    <property type="term" value="F:3'-5' DNA helicase activity"/>
    <property type="evidence" value="ECO:0007669"/>
    <property type="project" value="UniProtKB-EC"/>
</dbReference>
<keyword evidence="4 11" id="KW-0347">Helicase</keyword>
<feature type="domain" description="UvrD-like helicase ATP-binding" evidence="12">
    <location>
        <begin position="21"/>
        <end position="307"/>
    </location>
</feature>
<dbReference type="Gene3D" id="1.10.486.10">
    <property type="entry name" value="PCRA, domain 4"/>
    <property type="match status" value="1"/>
</dbReference>
<dbReference type="InterPro" id="IPR013986">
    <property type="entry name" value="DExx_box_DNA_helicase_dom_sf"/>
</dbReference>
<name>A0A9X7BTI9_BACTU</name>
<evidence type="ECO:0000256" key="8">
    <source>
        <dbReference type="ARBA" id="ARBA00034617"/>
    </source>
</evidence>
<dbReference type="PROSITE" id="PS51217">
    <property type="entry name" value="UVRD_HELICASE_CTER"/>
    <property type="match status" value="1"/>
</dbReference>
<dbReference type="Gene3D" id="1.10.10.160">
    <property type="match status" value="1"/>
</dbReference>
<protein>
    <recommendedName>
        <fullName evidence="9">DNA 3'-5' helicase</fullName>
        <ecNumber evidence="9">5.6.2.4</ecNumber>
    </recommendedName>
</protein>
<keyword evidence="7" id="KW-0413">Isomerase</keyword>
<dbReference type="InterPro" id="IPR014016">
    <property type="entry name" value="UvrD-like_ATP-bd"/>
</dbReference>
<evidence type="ECO:0000256" key="2">
    <source>
        <dbReference type="ARBA" id="ARBA00022741"/>
    </source>
</evidence>
<dbReference type="GO" id="GO:0005829">
    <property type="term" value="C:cytosol"/>
    <property type="evidence" value="ECO:0007669"/>
    <property type="project" value="TreeGrafter"/>
</dbReference>
<gene>
    <name evidence="14" type="ORF">COK99_01540</name>
</gene>
<dbReference type="GO" id="GO:0000725">
    <property type="term" value="P:recombinational repair"/>
    <property type="evidence" value="ECO:0007669"/>
    <property type="project" value="TreeGrafter"/>
</dbReference>
<evidence type="ECO:0000256" key="11">
    <source>
        <dbReference type="PROSITE-ProRule" id="PRU00560"/>
    </source>
</evidence>
<evidence type="ECO:0000256" key="4">
    <source>
        <dbReference type="ARBA" id="ARBA00022806"/>
    </source>
</evidence>
<proteinExistence type="inferred from homology"/>
<dbReference type="Gene3D" id="3.40.50.300">
    <property type="entry name" value="P-loop containing nucleotide triphosphate hydrolases"/>
    <property type="match status" value="2"/>
</dbReference>
<dbReference type="Pfam" id="PF00580">
    <property type="entry name" value="UvrD-helicase"/>
    <property type="match status" value="1"/>
</dbReference>
<evidence type="ECO:0000256" key="1">
    <source>
        <dbReference type="ARBA" id="ARBA00009922"/>
    </source>
</evidence>
<feature type="domain" description="UvrD-like helicase C-terminal" evidence="13">
    <location>
        <begin position="308"/>
        <end position="581"/>
    </location>
</feature>
<evidence type="ECO:0000256" key="3">
    <source>
        <dbReference type="ARBA" id="ARBA00022801"/>
    </source>
</evidence>
<comment type="catalytic activity">
    <reaction evidence="8">
        <text>Couples ATP hydrolysis with the unwinding of duplex DNA by translocating in the 3'-5' direction.</text>
        <dbReference type="EC" id="5.6.2.4"/>
    </reaction>
</comment>
<dbReference type="GO" id="GO:0003677">
    <property type="term" value="F:DNA binding"/>
    <property type="evidence" value="ECO:0007669"/>
    <property type="project" value="UniProtKB-KW"/>
</dbReference>
<comment type="similarity">
    <text evidence="1">Belongs to the helicase family. UvrD subfamily.</text>
</comment>
<evidence type="ECO:0000256" key="7">
    <source>
        <dbReference type="ARBA" id="ARBA00023235"/>
    </source>
</evidence>
<dbReference type="CDD" id="cd17932">
    <property type="entry name" value="DEXQc_UvrD"/>
    <property type="match status" value="1"/>
</dbReference>
<keyword evidence="3 11" id="KW-0378">Hydrolase</keyword>
<dbReference type="InterPro" id="IPR027417">
    <property type="entry name" value="P-loop_NTPase"/>
</dbReference>
<comment type="catalytic activity">
    <reaction evidence="10">
        <text>ATP + H2O = ADP + phosphate + H(+)</text>
        <dbReference type="Rhea" id="RHEA:13065"/>
        <dbReference type="ChEBI" id="CHEBI:15377"/>
        <dbReference type="ChEBI" id="CHEBI:15378"/>
        <dbReference type="ChEBI" id="CHEBI:30616"/>
        <dbReference type="ChEBI" id="CHEBI:43474"/>
        <dbReference type="ChEBI" id="CHEBI:456216"/>
        <dbReference type="EC" id="5.6.2.4"/>
    </reaction>
</comment>
<dbReference type="PROSITE" id="PS51198">
    <property type="entry name" value="UVRD_HELICASE_ATP_BIND"/>
    <property type="match status" value="1"/>
</dbReference>
<dbReference type="Pfam" id="PF13361">
    <property type="entry name" value="UvrD_C"/>
    <property type="match status" value="1"/>
</dbReference>